<evidence type="ECO:0000313" key="2">
    <source>
        <dbReference type="EMBL" id="KAJ1195459.1"/>
    </source>
</evidence>
<sequence length="172" mass="18206">MPRPLFGRLPMRGICPLPIASSSEAYEAPAPPQGTSYVAPARAGGPQVQFCSPEPRPGPVRLAPVEPGGLGPCPLPCLQLGFVLWGGAPLRPPALARYPGGHYPGCWAQARPPPHAGRPLRSQGGPPLHARPRFPKRGWAARLPSCRAARLRLLLTSVPRQRIGRAGNPSAI</sequence>
<name>A0AAV7V5K7_PLEWA</name>
<proteinExistence type="predicted"/>
<protein>
    <submittedName>
        <fullName evidence="2">Uncharacterized protein</fullName>
    </submittedName>
</protein>
<evidence type="ECO:0000256" key="1">
    <source>
        <dbReference type="SAM" id="MobiDB-lite"/>
    </source>
</evidence>
<dbReference type="AlphaFoldDB" id="A0AAV7V5K7"/>
<feature type="region of interest" description="Disordered" evidence="1">
    <location>
        <begin position="113"/>
        <end position="133"/>
    </location>
</feature>
<comment type="caution">
    <text evidence="2">The sequence shown here is derived from an EMBL/GenBank/DDBJ whole genome shotgun (WGS) entry which is preliminary data.</text>
</comment>
<dbReference type="Proteomes" id="UP001066276">
    <property type="component" value="Chromosome 2_2"/>
</dbReference>
<organism evidence="2 3">
    <name type="scientific">Pleurodeles waltl</name>
    <name type="common">Iberian ribbed newt</name>
    <dbReference type="NCBI Taxonomy" id="8319"/>
    <lineage>
        <taxon>Eukaryota</taxon>
        <taxon>Metazoa</taxon>
        <taxon>Chordata</taxon>
        <taxon>Craniata</taxon>
        <taxon>Vertebrata</taxon>
        <taxon>Euteleostomi</taxon>
        <taxon>Amphibia</taxon>
        <taxon>Batrachia</taxon>
        <taxon>Caudata</taxon>
        <taxon>Salamandroidea</taxon>
        <taxon>Salamandridae</taxon>
        <taxon>Pleurodelinae</taxon>
        <taxon>Pleurodeles</taxon>
    </lineage>
</organism>
<accession>A0AAV7V5K7</accession>
<dbReference type="EMBL" id="JANPWB010000004">
    <property type="protein sequence ID" value="KAJ1195459.1"/>
    <property type="molecule type" value="Genomic_DNA"/>
</dbReference>
<evidence type="ECO:0000313" key="3">
    <source>
        <dbReference type="Proteomes" id="UP001066276"/>
    </source>
</evidence>
<keyword evidence="3" id="KW-1185">Reference proteome</keyword>
<gene>
    <name evidence="2" type="ORF">NDU88_004739</name>
</gene>
<reference evidence="2" key="1">
    <citation type="journal article" date="2022" name="bioRxiv">
        <title>Sequencing and chromosome-scale assembly of the giantPleurodeles waltlgenome.</title>
        <authorList>
            <person name="Brown T."/>
            <person name="Elewa A."/>
            <person name="Iarovenko S."/>
            <person name="Subramanian E."/>
            <person name="Araus A.J."/>
            <person name="Petzold A."/>
            <person name="Susuki M."/>
            <person name="Suzuki K.-i.T."/>
            <person name="Hayashi T."/>
            <person name="Toyoda A."/>
            <person name="Oliveira C."/>
            <person name="Osipova E."/>
            <person name="Leigh N.D."/>
            <person name="Simon A."/>
            <person name="Yun M.H."/>
        </authorList>
    </citation>
    <scope>NUCLEOTIDE SEQUENCE</scope>
    <source>
        <strain evidence="2">20211129_DDA</strain>
        <tissue evidence="2">Liver</tissue>
    </source>
</reference>